<name>A0A4Z2D7Z7_SCHJA</name>
<evidence type="ECO:0000256" key="3">
    <source>
        <dbReference type="ARBA" id="ARBA00017467"/>
    </source>
</evidence>
<dbReference type="GO" id="GO:0004577">
    <property type="term" value="F:N-acetylglucosaminyldiphosphodolichol N-acetylglucosaminyltransferase activity"/>
    <property type="evidence" value="ECO:0007669"/>
    <property type="project" value="TreeGrafter"/>
</dbReference>
<reference evidence="9 10" key="1">
    <citation type="submission" date="2019-03" db="EMBL/GenBank/DDBJ databases">
        <title>An improved genome assembly of the fluke Schistosoma japonicum.</title>
        <authorList>
            <person name="Hu W."/>
            <person name="Luo F."/>
            <person name="Yin M."/>
            <person name="Mo X."/>
            <person name="Sun C."/>
            <person name="Wu Q."/>
            <person name="Zhu B."/>
            <person name="Xiang M."/>
            <person name="Wang J."/>
            <person name="Wang Y."/>
            <person name="Zhang T."/>
            <person name="Xu B."/>
            <person name="Zheng H."/>
            <person name="Feng Z."/>
        </authorList>
    </citation>
    <scope>NUCLEOTIDE SEQUENCE [LARGE SCALE GENOMIC DNA]</scope>
    <source>
        <strain evidence="9">HuSjv2</strain>
        <tissue evidence="9">Worms</tissue>
    </source>
</reference>
<comment type="subcellular location">
    <subcellularLocation>
        <location evidence="1">Endoplasmic reticulum membrane</location>
        <topology evidence="1">Single-pass membrane protein</topology>
    </subcellularLocation>
</comment>
<feature type="transmembrane region" description="Helical" evidence="8">
    <location>
        <begin position="84"/>
        <end position="103"/>
    </location>
</feature>
<accession>A0A4Z2D7Z7</accession>
<protein>
    <recommendedName>
        <fullName evidence="3">UDP-N-acetylglucosamine transferase subunit ALG14</fullName>
    </recommendedName>
</protein>
<evidence type="ECO:0000313" key="10">
    <source>
        <dbReference type="Proteomes" id="UP000311919"/>
    </source>
</evidence>
<dbReference type="Gene3D" id="3.40.50.2000">
    <property type="entry name" value="Glycogen Phosphorylase B"/>
    <property type="match status" value="1"/>
</dbReference>
<keyword evidence="4 8" id="KW-0812">Transmembrane</keyword>
<keyword evidence="7 8" id="KW-0472">Membrane</keyword>
<keyword evidence="10" id="KW-1185">Reference proteome</keyword>
<dbReference type="GO" id="GO:0006488">
    <property type="term" value="P:dolichol-linked oligosaccharide biosynthetic process"/>
    <property type="evidence" value="ECO:0007669"/>
    <property type="project" value="InterPro"/>
</dbReference>
<dbReference type="InterPro" id="IPR013969">
    <property type="entry name" value="Oligosacch_biosynth_Alg14"/>
</dbReference>
<keyword evidence="6 8" id="KW-1133">Transmembrane helix</keyword>
<proteinExistence type="inferred from homology"/>
<evidence type="ECO:0000256" key="4">
    <source>
        <dbReference type="ARBA" id="ARBA00022692"/>
    </source>
</evidence>
<comment type="caution">
    <text evidence="9">The sequence shown here is derived from an EMBL/GenBank/DDBJ whole genome shotgun (WGS) entry which is preliminary data.</text>
</comment>
<keyword evidence="5" id="KW-0256">Endoplasmic reticulum</keyword>
<evidence type="ECO:0000256" key="1">
    <source>
        <dbReference type="ARBA" id="ARBA00004389"/>
    </source>
</evidence>
<evidence type="ECO:0000313" key="9">
    <source>
        <dbReference type="EMBL" id="TNN12632.1"/>
    </source>
</evidence>
<evidence type="ECO:0000256" key="5">
    <source>
        <dbReference type="ARBA" id="ARBA00022824"/>
    </source>
</evidence>
<evidence type="ECO:0000256" key="7">
    <source>
        <dbReference type="ARBA" id="ARBA00023136"/>
    </source>
</evidence>
<evidence type="ECO:0000256" key="2">
    <source>
        <dbReference type="ARBA" id="ARBA00009731"/>
    </source>
</evidence>
<dbReference type="OrthoDB" id="17098at2759"/>
<dbReference type="Pfam" id="PF08660">
    <property type="entry name" value="Alg14"/>
    <property type="match status" value="1"/>
</dbReference>
<dbReference type="EMBL" id="SKCS01000216">
    <property type="protein sequence ID" value="TNN12632.1"/>
    <property type="molecule type" value="Genomic_DNA"/>
</dbReference>
<dbReference type="Proteomes" id="UP000311919">
    <property type="component" value="Unassembled WGS sequence"/>
</dbReference>
<dbReference type="GO" id="GO:0043541">
    <property type="term" value="C:UDP-N-acetylglucosamine transferase complex"/>
    <property type="evidence" value="ECO:0007669"/>
    <property type="project" value="TreeGrafter"/>
</dbReference>
<organism evidence="9 10">
    <name type="scientific">Schistosoma japonicum</name>
    <name type="common">Blood fluke</name>
    <dbReference type="NCBI Taxonomy" id="6182"/>
    <lineage>
        <taxon>Eukaryota</taxon>
        <taxon>Metazoa</taxon>
        <taxon>Spiralia</taxon>
        <taxon>Lophotrochozoa</taxon>
        <taxon>Platyhelminthes</taxon>
        <taxon>Trematoda</taxon>
        <taxon>Digenea</taxon>
        <taxon>Strigeidida</taxon>
        <taxon>Schistosomatoidea</taxon>
        <taxon>Schistosomatidae</taxon>
        <taxon>Schistosoma</taxon>
    </lineage>
</organism>
<evidence type="ECO:0000256" key="8">
    <source>
        <dbReference type="SAM" id="Phobius"/>
    </source>
</evidence>
<comment type="similarity">
    <text evidence="2">Belongs to the ALG14 family.</text>
</comment>
<gene>
    <name evidence="9" type="ORF">EWB00_003545</name>
</gene>
<keyword evidence="9" id="KW-0808">Transferase</keyword>
<evidence type="ECO:0000256" key="6">
    <source>
        <dbReference type="ARBA" id="ARBA00022989"/>
    </source>
</evidence>
<sequence length="187" mass="21249">MYFYIKSHYDNPESVPVMIILGSGGHTAEMLSYVSVLTPKYQPRTYVIAATDSISEQKVFNLEDKSDIEFSIKRIRRAREVKQSYVSSIFTTLMSFLSAFPIFVSCRPKLILCNGPGTCIPVCFVALLLQMLRLHSTLIIFVESICRTKTLSLSGKILYHTHLVDVIVQWPELKTKYPKSIYLGLLS</sequence>
<dbReference type="STRING" id="6182.A0A4Z2D7Z7"/>
<dbReference type="PANTHER" id="PTHR12154">
    <property type="entry name" value="GLYCOSYL TRANSFERASE-RELATED"/>
    <property type="match status" value="1"/>
</dbReference>
<dbReference type="AlphaFoldDB" id="A0A4Z2D7Z7"/>
<dbReference type="PANTHER" id="PTHR12154:SF4">
    <property type="entry name" value="UDP-N-ACETYLGLUCOSAMINE TRANSFERASE SUBUNIT ALG14 HOMOLOG"/>
    <property type="match status" value="1"/>
</dbReference>